<dbReference type="EMBL" id="CP073355">
    <property type="protein sequence ID" value="URA11257.1"/>
    <property type="molecule type" value="Genomic_DNA"/>
</dbReference>
<dbReference type="PROSITE" id="PS00687">
    <property type="entry name" value="ALDEHYDE_DEHYDR_GLU"/>
    <property type="match status" value="1"/>
</dbReference>
<dbReference type="InterPro" id="IPR016161">
    <property type="entry name" value="Ald_DH/histidinol_DH"/>
</dbReference>
<dbReference type="Gene3D" id="3.40.309.10">
    <property type="entry name" value="Aldehyde Dehydrogenase, Chain A, domain 2"/>
    <property type="match status" value="1"/>
</dbReference>
<sequence>MIPLWSEVAQEKDGIPHFHLLIDGCWRCLSSGESQDVINPATGEVIGRVPLANNQDAENAIQAAYRFFEKLSFDPLERLEIMKKAAEILASVREDMAKTIVLESGKPISVAFSEVDATIERLRLVEEEVRVLYGEYLPGEWVHDTKGKFAIVKRRPLGVVAAIAPFNYPLFIGAAKIIPALLAGNTVVVKPASDTPISLILFVRILEKAGIPQGAIHILTGSGKEIGDTLVTHPLVKAISFTGSTQVGEYIASRAGMKRLHLELGGKAAALVFADADIQKTASLLCKGAFRNSGQRCDAVSRVLVEESIAPQLIEALVEESKNYSCGDPMDPKTPMGTVINEAAATRLDGLLADAREKQARFLVEKKRNNLFYPPHIVEISTDCRLAWEEIFGPILPIIRVKNEEEAIRLANASEYGLDSCVFTQDITRAFRVAEALHDGSVTINAIPAHGVGHFPFGGNKRSGIGREGIKYSIDELTELHTIIVNLG</sequence>
<evidence type="ECO:0000313" key="6">
    <source>
        <dbReference type="EMBL" id="URA11257.1"/>
    </source>
</evidence>
<evidence type="ECO:0000259" key="5">
    <source>
        <dbReference type="Pfam" id="PF00171"/>
    </source>
</evidence>
<feature type="active site" evidence="3">
    <location>
        <position position="263"/>
    </location>
</feature>
<name>A0AAX3BFT1_9SPIR</name>
<dbReference type="FunFam" id="3.40.605.10:FF:000007">
    <property type="entry name" value="NAD/NADP-dependent betaine aldehyde dehydrogenase"/>
    <property type="match status" value="1"/>
</dbReference>
<evidence type="ECO:0000256" key="2">
    <source>
        <dbReference type="ARBA" id="ARBA00023002"/>
    </source>
</evidence>
<evidence type="ECO:0000313" key="7">
    <source>
        <dbReference type="Proteomes" id="UP001056539"/>
    </source>
</evidence>
<keyword evidence="2 4" id="KW-0560">Oxidoreductase</keyword>
<dbReference type="SUPFAM" id="SSF53720">
    <property type="entry name" value="ALDH-like"/>
    <property type="match status" value="1"/>
</dbReference>
<dbReference type="RefSeq" id="WP_271436391.1">
    <property type="nucleotide sequence ID" value="NZ_CP073355.1"/>
</dbReference>
<dbReference type="InterPro" id="IPR016162">
    <property type="entry name" value="Ald_DH_N"/>
</dbReference>
<accession>A0AAX3BFT1</accession>
<proteinExistence type="inferred from homology"/>
<dbReference type="KEGG" id="taqu:KDW03_05525"/>
<keyword evidence="7" id="KW-1185">Reference proteome</keyword>
<comment type="similarity">
    <text evidence="1 4">Belongs to the aldehyde dehydrogenase family.</text>
</comment>
<evidence type="ECO:0000256" key="3">
    <source>
        <dbReference type="PROSITE-ProRule" id="PRU10007"/>
    </source>
</evidence>
<dbReference type="InterPro" id="IPR015590">
    <property type="entry name" value="Aldehyde_DH_dom"/>
</dbReference>
<gene>
    <name evidence="6" type="ORF">KDW03_05525</name>
</gene>
<dbReference type="Proteomes" id="UP001056539">
    <property type="component" value="Chromosome"/>
</dbReference>
<dbReference type="Pfam" id="PF00171">
    <property type="entry name" value="Aldedh"/>
    <property type="match status" value="1"/>
</dbReference>
<feature type="domain" description="Aldehyde dehydrogenase" evidence="5">
    <location>
        <begin position="31"/>
        <end position="483"/>
    </location>
</feature>
<dbReference type="GO" id="GO:0008911">
    <property type="term" value="F:lactaldehyde dehydrogenase (NAD+) activity"/>
    <property type="evidence" value="ECO:0007669"/>
    <property type="project" value="TreeGrafter"/>
</dbReference>
<reference evidence="6" key="1">
    <citation type="submission" date="2021-04" db="EMBL/GenBank/DDBJ databases">
        <authorList>
            <person name="Postec A."/>
        </authorList>
    </citation>
    <scope>NUCLEOTIDE SEQUENCE</scope>
    <source>
        <strain evidence="6">F1F22</strain>
    </source>
</reference>
<dbReference type="AlphaFoldDB" id="A0AAX3BFT1"/>
<evidence type="ECO:0000256" key="4">
    <source>
        <dbReference type="RuleBase" id="RU003345"/>
    </source>
</evidence>
<organism evidence="6 7">
    <name type="scientific">Thermospira aquatica</name>
    <dbReference type="NCBI Taxonomy" id="2828656"/>
    <lineage>
        <taxon>Bacteria</taxon>
        <taxon>Pseudomonadati</taxon>
        <taxon>Spirochaetota</taxon>
        <taxon>Spirochaetia</taxon>
        <taxon>Brevinematales</taxon>
        <taxon>Thermospiraceae</taxon>
        <taxon>Thermospira</taxon>
    </lineage>
</organism>
<evidence type="ECO:0000256" key="1">
    <source>
        <dbReference type="ARBA" id="ARBA00009986"/>
    </source>
</evidence>
<protein>
    <submittedName>
        <fullName evidence="6">Aldehyde dehydrogenase</fullName>
    </submittedName>
</protein>
<dbReference type="PANTHER" id="PTHR42991:SF1">
    <property type="entry name" value="ALDEHYDE DEHYDROGENASE"/>
    <property type="match status" value="1"/>
</dbReference>
<reference evidence="6" key="2">
    <citation type="submission" date="2022-06" db="EMBL/GenBank/DDBJ databases">
        <title>Thermospira aquatica gen. nov., sp. nov.</title>
        <authorList>
            <person name="Ben Ali Gam Z."/>
            <person name="Labat M."/>
        </authorList>
    </citation>
    <scope>NUCLEOTIDE SEQUENCE</scope>
    <source>
        <strain evidence="6">F1F22</strain>
    </source>
</reference>
<dbReference type="InterPro" id="IPR016163">
    <property type="entry name" value="Ald_DH_C"/>
</dbReference>
<dbReference type="InterPro" id="IPR051020">
    <property type="entry name" value="ALDH-related_metabolic_enz"/>
</dbReference>
<dbReference type="InterPro" id="IPR029510">
    <property type="entry name" value="Ald_DH_CS_GLU"/>
</dbReference>
<dbReference type="Gene3D" id="3.40.605.10">
    <property type="entry name" value="Aldehyde Dehydrogenase, Chain A, domain 1"/>
    <property type="match status" value="1"/>
</dbReference>
<dbReference type="PANTHER" id="PTHR42991">
    <property type="entry name" value="ALDEHYDE DEHYDROGENASE"/>
    <property type="match status" value="1"/>
</dbReference>